<gene>
    <name evidence="1" type="ORF">SAMN04489740_2855</name>
</gene>
<evidence type="ECO:0000313" key="2">
    <source>
        <dbReference type="Proteomes" id="UP000182725"/>
    </source>
</evidence>
<dbReference type="PROSITE" id="PS51257">
    <property type="entry name" value="PROKAR_LIPOPROTEIN"/>
    <property type="match status" value="1"/>
</dbReference>
<sequence length="144" mass="14927">MKHFSLRFVGAAGIVLFLLTGCSGQAGLKELNRAATVEDALPAVVALPDQVNRDSARLLASKDGVQYFAAQSDDARTTCMALVPSGDASGSHVGCGDTKNAGEIVNLSSSEGAFSTILLGDDSDTGKIESGWIKIAENILIAER</sequence>
<evidence type="ECO:0008006" key="3">
    <source>
        <dbReference type="Google" id="ProtNLM"/>
    </source>
</evidence>
<proteinExistence type="predicted"/>
<dbReference type="AlphaFoldDB" id="A0A1H5MBS9"/>
<protein>
    <recommendedName>
        <fullName evidence="3">Lipoprotein</fullName>
    </recommendedName>
</protein>
<organism evidence="1 2">
    <name type="scientific">Arthrobacter alpinus</name>
    <dbReference type="NCBI Taxonomy" id="656366"/>
    <lineage>
        <taxon>Bacteria</taxon>
        <taxon>Bacillati</taxon>
        <taxon>Actinomycetota</taxon>
        <taxon>Actinomycetes</taxon>
        <taxon>Micrococcales</taxon>
        <taxon>Micrococcaceae</taxon>
        <taxon>Arthrobacter</taxon>
    </lineage>
</organism>
<dbReference type="RefSeq" id="WP_074712176.1">
    <property type="nucleotide sequence ID" value="NZ_FNTV01000001.1"/>
</dbReference>
<evidence type="ECO:0000313" key="1">
    <source>
        <dbReference type="EMBL" id="SEE86766.1"/>
    </source>
</evidence>
<dbReference type="EMBL" id="FNTV01000001">
    <property type="protein sequence ID" value="SEE86766.1"/>
    <property type="molecule type" value="Genomic_DNA"/>
</dbReference>
<reference evidence="1 2" key="1">
    <citation type="submission" date="2016-10" db="EMBL/GenBank/DDBJ databases">
        <authorList>
            <person name="de Groot N.N."/>
        </authorList>
    </citation>
    <scope>NUCLEOTIDE SEQUENCE [LARGE SCALE GENOMIC DNA]</scope>
    <source>
        <strain evidence="1 2">DSM 22274</strain>
    </source>
</reference>
<dbReference type="Proteomes" id="UP000182725">
    <property type="component" value="Unassembled WGS sequence"/>
</dbReference>
<accession>A0A1H5MBS9</accession>
<name>A0A1H5MBS9_9MICC</name>